<feature type="compositionally biased region" description="Basic residues" evidence="1">
    <location>
        <begin position="457"/>
        <end position="466"/>
    </location>
</feature>
<feature type="compositionally biased region" description="Basic and acidic residues" evidence="1">
    <location>
        <begin position="467"/>
        <end position="496"/>
    </location>
</feature>
<dbReference type="GeneID" id="109487312"/>
<dbReference type="KEGG" id="bbel:109487312"/>
<feature type="compositionally biased region" description="Basic and acidic residues" evidence="1">
    <location>
        <begin position="323"/>
        <end position="353"/>
    </location>
</feature>
<feature type="compositionally biased region" description="Polar residues" evidence="1">
    <location>
        <begin position="1579"/>
        <end position="1591"/>
    </location>
</feature>
<proteinExistence type="predicted"/>
<feature type="compositionally biased region" description="Basic and acidic residues" evidence="1">
    <location>
        <begin position="1284"/>
        <end position="1307"/>
    </location>
</feature>
<dbReference type="Proteomes" id="UP000515135">
    <property type="component" value="Unplaced"/>
</dbReference>
<feature type="compositionally biased region" description="Basic residues" evidence="1">
    <location>
        <begin position="620"/>
        <end position="631"/>
    </location>
</feature>
<feature type="region of interest" description="Disordered" evidence="1">
    <location>
        <begin position="2102"/>
        <end position="2248"/>
    </location>
</feature>
<feature type="compositionally biased region" description="Basic and acidic residues" evidence="1">
    <location>
        <begin position="632"/>
        <end position="662"/>
    </location>
</feature>
<evidence type="ECO:0000313" key="3">
    <source>
        <dbReference type="RefSeq" id="XP_019646850.1"/>
    </source>
</evidence>
<feature type="compositionally biased region" description="Basic and acidic residues" evidence="1">
    <location>
        <begin position="118"/>
        <end position="128"/>
    </location>
</feature>
<feature type="compositionally biased region" description="Polar residues" evidence="1">
    <location>
        <begin position="1835"/>
        <end position="1848"/>
    </location>
</feature>
<feature type="compositionally biased region" description="Basic and acidic residues" evidence="1">
    <location>
        <begin position="516"/>
        <end position="586"/>
    </location>
</feature>
<dbReference type="GO" id="GO:0008625">
    <property type="term" value="P:extrinsic apoptotic signaling pathway via death domain receptors"/>
    <property type="evidence" value="ECO:0007669"/>
    <property type="project" value="TreeGrafter"/>
</dbReference>
<feature type="compositionally biased region" description="Acidic residues" evidence="1">
    <location>
        <begin position="2214"/>
        <end position="2231"/>
    </location>
</feature>
<feature type="compositionally biased region" description="Basic and acidic residues" evidence="1">
    <location>
        <begin position="1791"/>
        <end position="1800"/>
    </location>
</feature>
<feature type="region of interest" description="Disordered" evidence="1">
    <location>
        <begin position="1072"/>
        <end position="1307"/>
    </location>
</feature>
<evidence type="ECO:0000313" key="2">
    <source>
        <dbReference type="Proteomes" id="UP000515135"/>
    </source>
</evidence>
<dbReference type="InterPro" id="IPR039674">
    <property type="entry name" value="FLASH"/>
</dbReference>
<feature type="compositionally biased region" description="Polar residues" evidence="1">
    <location>
        <begin position="1726"/>
        <end position="1744"/>
    </location>
</feature>
<reference evidence="3" key="1">
    <citation type="submission" date="2025-08" db="UniProtKB">
        <authorList>
            <consortium name="RefSeq"/>
        </authorList>
    </citation>
    <scope>IDENTIFICATION</scope>
    <source>
        <tissue evidence="3">Gonad</tissue>
    </source>
</reference>
<feature type="compositionally biased region" description="Basic and acidic residues" evidence="1">
    <location>
        <begin position="1602"/>
        <end position="1615"/>
    </location>
</feature>
<protein>
    <submittedName>
        <fullName evidence="3">Uncharacterized protein LOC109487312</fullName>
    </submittedName>
</protein>
<dbReference type="OrthoDB" id="1938039at2759"/>
<feature type="compositionally biased region" description="Polar residues" evidence="1">
    <location>
        <begin position="365"/>
        <end position="379"/>
    </location>
</feature>
<dbReference type="PANTHER" id="PTHR15489">
    <property type="entry name" value="CASPASE 8 ASSOCIATED PROTEIN 2"/>
    <property type="match status" value="1"/>
</dbReference>
<feature type="compositionally biased region" description="Basic residues" evidence="1">
    <location>
        <begin position="927"/>
        <end position="953"/>
    </location>
</feature>
<feature type="compositionally biased region" description="Basic and acidic residues" evidence="1">
    <location>
        <begin position="871"/>
        <end position="884"/>
    </location>
</feature>
<dbReference type="GO" id="GO:0005739">
    <property type="term" value="C:mitochondrion"/>
    <property type="evidence" value="ECO:0007669"/>
    <property type="project" value="TreeGrafter"/>
</dbReference>
<feature type="compositionally biased region" description="Basic and acidic residues" evidence="1">
    <location>
        <begin position="245"/>
        <end position="282"/>
    </location>
</feature>
<feature type="compositionally biased region" description="Basic and acidic residues" evidence="1">
    <location>
        <begin position="669"/>
        <end position="686"/>
    </location>
</feature>
<feature type="compositionally biased region" description="Low complexity" evidence="1">
    <location>
        <begin position="717"/>
        <end position="731"/>
    </location>
</feature>
<feature type="compositionally biased region" description="Low complexity" evidence="1">
    <location>
        <begin position="1804"/>
        <end position="1817"/>
    </location>
</feature>
<feature type="compositionally biased region" description="Basic and acidic residues" evidence="1">
    <location>
        <begin position="2558"/>
        <end position="2572"/>
    </location>
</feature>
<feature type="compositionally biased region" description="Basic and acidic residues" evidence="1">
    <location>
        <begin position="166"/>
        <end position="235"/>
    </location>
</feature>
<feature type="compositionally biased region" description="Basic and acidic residues" evidence="1">
    <location>
        <begin position="2102"/>
        <end position="2130"/>
    </location>
</feature>
<feature type="compositionally biased region" description="Polar residues" evidence="1">
    <location>
        <begin position="1863"/>
        <end position="1877"/>
    </location>
</feature>
<feature type="compositionally biased region" description="Basic and acidic residues" evidence="1">
    <location>
        <begin position="2513"/>
        <end position="2550"/>
    </location>
</feature>
<feature type="compositionally biased region" description="Low complexity" evidence="1">
    <location>
        <begin position="1005"/>
        <end position="1017"/>
    </location>
</feature>
<feature type="region of interest" description="Disordered" evidence="1">
    <location>
        <begin position="1962"/>
        <end position="2042"/>
    </location>
</feature>
<feature type="compositionally biased region" description="Basic and acidic residues" evidence="1">
    <location>
        <begin position="592"/>
        <end position="606"/>
    </location>
</feature>
<feature type="compositionally biased region" description="Basic and acidic residues" evidence="1">
    <location>
        <begin position="2475"/>
        <end position="2502"/>
    </location>
</feature>
<accession>A0A6P5A0H6</accession>
<feature type="compositionally biased region" description="Acidic residues" evidence="1">
    <location>
        <begin position="1270"/>
        <end position="1283"/>
    </location>
</feature>
<feature type="compositionally biased region" description="Basic and acidic residues" evidence="1">
    <location>
        <begin position="695"/>
        <end position="706"/>
    </location>
</feature>
<evidence type="ECO:0000256" key="1">
    <source>
        <dbReference type="SAM" id="MobiDB-lite"/>
    </source>
</evidence>
<feature type="compositionally biased region" description="Polar residues" evidence="1">
    <location>
        <begin position="1694"/>
        <end position="1710"/>
    </location>
</feature>
<feature type="compositionally biased region" description="Basic and acidic residues" evidence="1">
    <location>
        <begin position="1713"/>
        <end position="1724"/>
    </location>
</feature>
<feature type="region of interest" description="Disordered" evidence="1">
    <location>
        <begin position="2417"/>
        <end position="2572"/>
    </location>
</feature>
<feature type="compositionally biased region" description="Polar residues" evidence="1">
    <location>
        <begin position="1129"/>
        <end position="1153"/>
    </location>
</feature>
<feature type="compositionally biased region" description="Acidic residues" evidence="1">
    <location>
        <begin position="2419"/>
        <end position="2436"/>
    </location>
</feature>
<feature type="compositionally biased region" description="Polar residues" evidence="1">
    <location>
        <begin position="837"/>
        <end position="850"/>
    </location>
</feature>
<feature type="region of interest" description="Disordered" evidence="1">
    <location>
        <begin position="102"/>
        <end position="1031"/>
    </location>
</feature>
<feature type="region of interest" description="Disordered" evidence="1">
    <location>
        <begin position="1346"/>
        <end position="1940"/>
    </location>
</feature>
<feature type="compositionally biased region" description="Basic and acidic residues" evidence="1">
    <location>
        <begin position="380"/>
        <end position="415"/>
    </location>
</feature>
<feature type="compositionally biased region" description="Polar residues" evidence="1">
    <location>
        <begin position="1242"/>
        <end position="1260"/>
    </location>
</feature>
<feature type="compositionally biased region" description="Basic and acidic residues" evidence="1">
    <location>
        <begin position="1441"/>
        <end position="1471"/>
    </location>
</feature>
<feature type="compositionally biased region" description="Basic and acidic residues" evidence="1">
    <location>
        <begin position="786"/>
        <end position="827"/>
    </location>
</feature>
<gene>
    <name evidence="3" type="primary">LOC109487312</name>
</gene>
<feature type="compositionally biased region" description="Basic and acidic residues" evidence="1">
    <location>
        <begin position="425"/>
        <end position="456"/>
    </location>
</feature>
<feature type="compositionally biased region" description="Polar residues" evidence="1">
    <location>
        <begin position="1665"/>
        <end position="1685"/>
    </location>
</feature>
<dbReference type="PANTHER" id="PTHR15489:SF2">
    <property type="entry name" value="CASP8-ASSOCIATED PROTEIN 2"/>
    <property type="match status" value="1"/>
</dbReference>
<dbReference type="RefSeq" id="XP_019646850.1">
    <property type="nucleotide sequence ID" value="XM_019791291.1"/>
</dbReference>
<sequence>MSERGRGLVEEQSVMSSMDLYEDIIEEERENEKFEELRSEVTKTAGQMEDLMAQMEHVQTEKQSLAAENRALKKNISVLFVTAKSELDRKQKEIAQLRADLDMLRMRRGAPRIPHSTRPFDNRSDHSRPGPSGRESTITREASSTHRDVADRQPGGYRQNYQQGESPERDRSRREGAGVAKSHPDRNFRSSQSPEKDQDTRIGIRDRTGHSKPAKSDLKSRDTKQQTGDKTDRSAGEGSTPRQASQDRDKLKRKETEEIKNMDGKTEERVQERSKSVGERTGPHTPTYPHPDSEQEATVGQACLKEPVPAGSKTPPDPYPYEDAAHSGKLRNDSEKHHKQEGGRHKVTGDDIKNRKHSKERQKDSANCSSGSKSLCSRENSLEDKKKDNKQEGYRNKMSGHDEGRGHSGEGKKDSAYCSSGSESLGRHSRESSSENKRMECEKDKRRGEDSRYDSKTRKRTRHASREKHQKEGRSSNEKSLERNREELEPDRRRENNISPGDLRQKLSQNKHSRDKSKEKSSNDSKKGDHDKRKAVEQKEHNSRKSKESRHGKEPSSRITERGRERHRDEGRSTERYRSNSRLQREGRRKGDKSERSQLPGDTREPQKRKRSSSGEHRHLKERRKVSPPRKKQYEKDRDGREQSKEKKQSSSRQKDRSEGRKKERSRHRSSERSNSLHDYSKEPDRRGHRSKFVNYRDRSEDRDSGPDSQRSLSVETDSSLGSSSAGSTADVQKHLPTSFEGSLHSSRSREARQQGRVAALTSPDRGSSFNEEPIETDAMGEGTDALDKQDTAVESQKHYKDGDKLKEKTDHPTSPHRGRADREKTIHNSPDCATEAGSSQQQPVTTGHQLQEKPDESEMEEEVTSTTTEQPDRGADVRVRVDSDSCAEELGSILAPVKRKREDVTQGHITSPASKKKKAAQNTPTKKGRLSPRKNVKRSPSKKVKCSPKKSPQKIAQEVAESEITPNIPVSPQKTPRKLVKSPQTSPKKVTMSPHDTSTKKVFKSPQKTPKKSSATPKKKSKSPRKTENLVEKCRSIVWTGKSAKGKTVNLFHIEYETAENAAREIFRNSPLLSPVKPPTPQLNLSARSSDLELPSGEESCSLPLPAISAQLKTDKRDMEQPIPSYHGSLSFSSFHGNTDTNLKSFNQTEKVNQQEKEQSLPESLKSGMSSQLPFVPSEDTSRSGGSSLEEQDFSQTVVPFSGGSEVLETREPVSALLSTKEVKQQTNSESTGPFEVSIIAESSTPDSELKDNVQTQDGHASPQKGGEEKEDDLTSTEDNAAEDGKKATVAEEREELPLRTDEELRRSVETSLLSISNEFDSSTANLSNEELFAVEVLAQLAAAAKTPTHSPVKPAFSLQQASPWKGGTEKQKGGAKKSPMKVAVTGSTPYRLFSPGRLEPTIAAEVEVGSGCTPKKGSRQRKYGMDSPFIPPQPSALGSKKEKAYKKSTDKGSKKTDEKKKRDRKEKQSAEVLAIPEQDSKAKKTKVPPQEVKPLRSSPRKPQGKTADAARFPRKSPRKPSTVTSVESTEEAAVVDISQQKTKGSLQENQTLMTHHKEARKTSTSSSVARSSDHNTESASYCVWQTRQTPEMEGESTLTDLEKNSWADRLPHDDLEDMPNMIVLSPKSNGFQTRLMKKNVAQSETSAHDRSEANKPSLVGKIETTNNKQIINSTPETIQSDSKSNQKDLLTVPTSSKQRVSTDLQQAASPKVHDVENNKETVPDDSSSKQIQKQPVTSTSSLLHPPHNRPSTNLGEKSAPNQTSKYISTGTPARQHGEGGRVDSSASKGDSKVSKELEPMQTGETTESLAATASTEENEAPLGDHNVGRTDKSQTTLKQEINTGKSTLGEEELEVAVKHGVQTSAKPQPQTSLSPDTDVEEEMEEGECTSSDEEELDTTVLLPCSTSEENAAHNSIETAASFNSDTSLPRPSTPTGLRQEMTLDQFSVLDPDDLRCQSAMSIDVRLIPSTPSGKMGPPSRGATPSGKDDASTPGKSNPALPKTPAEKRQSGAFRQLFNSPPGGRFASTPAAERPKPPRFQLDMSVIGTGKEEDSQQLGTLVVSEIADKTRQDIGDTSRKADTVKQCETVDTAVQGNSKLHTKDLKHFETDKMHRQTEKERKTSGEKKTWTLPGSGRVNTTIASSPKLAPPRRLPSKTDAFRKHLADENLKKDSEDTKQQTEESHKKMKCVQTPEKNMKRKDLDPSDFFPDVSSDEDDVSDGLGDQEEPMEVPVPLPESKASLTDPQLDRPSKLAHAIRHSDTPKPATASTLCKDVVIQGPMPPNSSADGIFRVPLPPMNREPPPQPANVSQPTPPVYVAERPVIKLNKFSYAAICALEANYGYEWLWPVKPQAQESLPTKQEPDFLSSTTGNIWYQAFGSPKAAAQNTEMSETQKTTAHKEKGTGVVKKCLEVNHQEEDEDLSEGEIVSDDEDATVVKSSGTSSYRDSHCREKLYTGTSKQNEGSSARQNNRQHSEQRVKDDRHSHRSQKTSDMKRDRKHTEHSRHGSRRPTSEEVRLREQNYKEGWGRGDRGRTEHGRGEKVSRDRAPASWEGEQVSRKASKVERKARR</sequence>
<dbReference type="GO" id="GO:0003714">
    <property type="term" value="F:transcription corepressor activity"/>
    <property type="evidence" value="ECO:0007669"/>
    <property type="project" value="TreeGrafter"/>
</dbReference>
<feature type="compositionally biased region" description="Polar residues" evidence="1">
    <location>
        <begin position="965"/>
        <end position="975"/>
    </location>
</feature>
<keyword evidence="2" id="KW-1185">Reference proteome</keyword>
<feature type="compositionally biased region" description="Polar residues" evidence="1">
    <location>
        <begin position="1539"/>
        <end position="1555"/>
    </location>
</feature>
<feature type="compositionally biased region" description="Polar residues" evidence="1">
    <location>
        <begin position="1751"/>
        <end position="1774"/>
    </location>
</feature>
<feature type="compositionally biased region" description="Basic and acidic residues" evidence="1">
    <location>
        <begin position="2160"/>
        <end position="2186"/>
    </location>
</feature>
<feature type="compositionally biased region" description="Polar residues" evidence="1">
    <location>
        <begin position="1184"/>
        <end position="1200"/>
    </location>
</feature>
<feature type="compositionally biased region" description="Polar residues" evidence="1">
    <location>
        <begin position="707"/>
        <end position="716"/>
    </location>
</feature>
<organism evidence="2 3">
    <name type="scientific">Branchiostoma belcheri</name>
    <name type="common">Amphioxus</name>
    <dbReference type="NCBI Taxonomy" id="7741"/>
    <lineage>
        <taxon>Eukaryota</taxon>
        <taxon>Metazoa</taxon>
        <taxon>Chordata</taxon>
        <taxon>Cephalochordata</taxon>
        <taxon>Leptocardii</taxon>
        <taxon>Amphioxiformes</taxon>
        <taxon>Branchiostomatidae</taxon>
        <taxon>Branchiostoma</taxon>
    </lineage>
</organism>
<dbReference type="GO" id="GO:0036337">
    <property type="term" value="P:Fas signaling pathway"/>
    <property type="evidence" value="ECO:0007669"/>
    <property type="project" value="TreeGrafter"/>
</dbReference>
<name>A0A6P5A0H6_BRABE</name>
<dbReference type="GO" id="GO:0016605">
    <property type="term" value="C:PML body"/>
    <property type="evidence" value="ECO:0007669"/>
    <property type="project" value="TreeGrafter"/>
</dbReference>
<feature type="compositionally biased region" description="Polar residues" evidence="1">
    <location>
        <begin position="2458"/>
        <end position="2474"/>
    </location>
</feature>
<feature type="compositionally biased region" description="Acidic residues" evidence="1">
    <location>
        <begin position="1879"/>
        <end position="1899"/>
    </location>
</feature>
<feature type="compositionally biased region" description="Polar residues" evidence="1">
    <location>
        <begin position="1906"/>
        <end position="1938"/>
    </location>
</feature>